<protein>
    <recommendedName>
        <fullName evidence="1">RNA polymerase sigma-70 region 4 domain-containing protein</fullName>
    </recommendedName>
</protein>
<dbReference type="Gene3D" id="1.20.140.160">
    <property type="match status" value="1"/>
</dbReference>
<accession>A0A329MQZ6</accession>
<evidence type="ECO:0000313" key="2">
    <source>
        <dbReference type="EMBL" id="RAV22214.1"/>
    </source>
</evidence>
<dbReference type="InterPro" id="IPR007630">
    <property type="entry name" value="RNA_pol_sigma70_r4"/>
</dbReference>
<evidence type="ECO:0000259" key="1">
    <source>
        <dbReference type="Pfam" id="PF04545"/>
    </source>
</evidence>
<dbReference type="CDD" id="cd06171">
    <property type="entry name" value="Sigma70_r4"/>
    <property type="match status" value="1"/>
</dbReference>
<keyword evidence="3" id="KW-1185">Reference proteome</keyword>
<name>A0A329MQZ6_9BACL</name>
<feature type="domain" description="RNA polymerase sigma-70 region 4" evidence="1">
    <location>
        <begin position="91"/>
        <end position="138"/>
    </location>
</feature>
<dbReference type="EMBL" id="QMFB01000002">
    <property type="protein sequence ID" value="RAV22214.1"/>
    <property type="molecule type" value="Genomic_DNA"/>
</dbReference>
<dbReference type="PRINTS" id="PR00046">
    <property type="entry name" value="SIGMA70FCT"/>
</dbReference>
<evidence type="ECO:0000313" key="3">
    <source>
        <dbReference type="Proteomes" id="UP000250369"/>
    </source>
</evidence>
<reference evidence="2 3" key="1">
    <citation type="journal article" date="2009" name="Int. J. Syst. Evol. Microbiol.">
        <title>Paenibacillus contaminans sp. nov., isolated from a contaminated laboratory plate.</title>
        <authorList>
            <person name="Chou J.H."/>
            <person name="Lee J.H."/>
            <person name="Lin M.C."/>
            <person name="Chang P.S."/>
            <person name="Arun A.B."/>
            <person name="Young C.C."/>
            <person name="Chen W.M."/>
        </authorList>
    </citation>
    <scope>NUCLEOTIDE SEQUENCE [LARGE SCALE GENOMIC DNA]</scope>
    <source>
        <strain evidence="2 3">CKOBP-6</strain>
    </source>
</reference>
<sequence>MNRDKVTELLRNYRYYKMAIRDYETPEMKPNYTFGPERFFTAAPCRTTSYSDMPMGTGSGSRAPTLTGDWTLEDHIEYEKYRYAAKRVEMALELLSDEERSVISLKWMDGLTLDQIGKRKKYSREWVKKMHRRALEKLTICLRFDEVPSIEPNVPVA</sequence>
<comment type="caution">
    <text evidence="2">The sequence shown here is derived from an EMBL/GenBank/DDBJ whole genome shotgun (WGS) entry which is preliminary data.</text>
</comment>
<dbReference type="GO" id="GO:0006352">
    <property type="term" value="P:DNA-templated transcription initiation"/>
    <property type="evidence" value="ECO:0007669"/>
    <property type="project" value="InterPro"/>
</dbReference>
<dbReference type="Proteomes" id="UP000250369">
    <property type="component" value="Unassembled WGS sequence"/>
</dbReference>
<dbReference type="RefSeq" id="WP_113029621.1">
    <property type="nucleotide sequence ID" value="NZ_QMFB01000002.1"/>
</dbReference>
<gene>
    <name evidence="2" type="ORF">DQG23_04485</name>
</gene>
<dbReference type="GO" id="GO:0003700">
    <property type="term" value="F:DNA-binding transcription factor activity"/>
    <property type="evidence" value="ECO:0007669"/>
    <property type="project" value="InterPro"/>
</dbReference>
<dbReference type="Pfam" id="PF04545">
    <property type="entry name" value="Sigma70_r4"/>
    <property type="match status" value="1"/>
</dbReference>
<organism evidence="2 3">
    <name type="scientific">Paenibacillus contaminans</name>
    <dbReference type="NCBI Taxonomy" id="450362"/>
    <lineage>
        <taxon>Bacteria</taxon>
        <taxon>Bacillati</taxon>
        <taxon>Bacillota</taxon>
        <taxon>Bacilli</taxon>
        <taxon>Bacillales</taxon>
        <taxon>Paenibacillaceae</taxon>
        <taxon>Paenibacillus</taxon>
    </lineage>
</organism>
<dbReference type="OrthoDB" id="2598377at2"/>
<dbReference type="SUPFAM" id="SSF88659">
    <property type="entry name" value="Sigma3 and sigma4 domains of RNA polymerase sigma factors"/>
    <property type="match status" value="1"/>
</dbReference>
<dbReference type="InterPro" id="IPR013324">
    <property type="entry name" value="RNA_pol_sigma_r3/r4-like"/>
</dbReference>
<dbReference type="InterPro" id="IPR000943">
    <property type="entry name" value="RNA_pol_sigma70"/>
</dbReference>
<dbReference type="AlphaFoldDB" id="A0A329MQZ6"/>
<proteinExistence type="predicted"/>